<dbReference type="PIRSF" id="PIRSF001439">
    <property type="entry name" value="CryM"/>
    <property type="match status" value="1"/>
</dbReference>
<organism evidence="1 2">
    <name type="scientific">Ramlibacter albus</name>
    <dbReference type="NCBI Taxonomy" id="2079448"/>
    <lineage>
        <taxon>Bacteria</taxon>
        <taxon>Pseudomonadati</taxon>
        <taxon>Pseudomonadota</taxon>
        <taxon>Betaproteobacteria</taxon>
        <taxon>Burkholderiales</taxon>
        <taxon>Comamonadaceae</taxon>
        <taxon>Ramlibacter</taxon>
    </lineage>
</organism>
<dbReference type="SUPFAM" id="SSF51735">
    <property type="entry name" value="NAD(P)-binding Rossmann-fold domains"/>
    <property type="match status" value="1"/>
</dbReference>
<dbReference type="InterPro" id="IPR036291">
    <property type="entry name" value="NAD(P)-bd_dom_sf"/>
</dbReference>
<dbReference type="NCBIfam" id="NF045512">
    <property type="entry name" value="PyrPipCarbRedLhpI"/>
    <property type="match status" value="1"/>
</dbReference>
<sequence length="303" mass="31618">MAHTPTFHDAQATAARIGFAAVVDALALASREYLAGTIHCPARIGVPLAGSGISLSMPASAADISIHKLVNVQPANAAQGLPTILGVVTVCDARTGQPLCFLDGPVLTGRRTAGVSLLGMRTFAPANVAKVLLVGTGTQAAFHLAGLAELYPQCRVLVKGTSPEAERKFCDANRSVHASIEPCPSRIPDDVQVVIALTSSRKPVYDEPASKDRLVIGVGAFTPEMAEIGPRTLEGSDIYVDDPVGARHEAGDLLQAKVDWARVKPLASALETRDRARPVVLKTVGSAAWDLAAARVALSSNAR</sequence>
<comment type="caution">
    <text evidence="1">The sequence shown here is derived from an EMBL/GenBank/DDBJ whole genome shotgun (WGS) entry which is preliminary data.</text>
</comment>
<dbReference type="NCBIfam" id="NF005603">
    <property type="entry name" value="PRK07340.1"/>
    <property type="match status" value="1"/>
</dbReference>
<gene>
    <name evidence="1" type="ORF">H8R02_22465</name>
</gene>
<dbReference type="Gene3D" id="3.30.1780.10">
    <property type="entry name" value="ornithine cyclodeaminase, domain 1"/>
    <property type="match status" value="1"/>
</dbReference>
<protein>
    <submittedName>
        <fullName evidence="1">Delta(1)-pyrroline-2-carboxylate reductase family protein</fullName>
    </submittedName>
</protein>
<accession>A0A923MD54</accession>
<dbReference type="Proteomes" id="UP000596827">
    <property type="component" value="Unassembled WGS sequence"/>
</dbReference>
<keyword evidence="2" id="KW-1185">Reference proteome</keyword>
<dbReference type="GO" id="GO:0005737">
    <property type="term" value="C:cytoplasm"/>
    <property type="evidence" value="ECO:0007669"/>
    <property type="project" value="TreeGrafter"/>
</dbReference>
<dbReference type="RefSeq" id="WP_187083740.1">
    <property type="nucleotide sequence ID" value="NZ_JACORU010000010.1"/>
</dbReference>
<dbReference type="PANTHER" id="PTHR13812">
    <property type="entry name" value="KETIMINE REDUCTASE MU-CRYSTALLIN"/>
    <property type="match status" value="1"/>
</dbReference>
<dbReference type="InterPro" id="IPR053444">
    <property type="entry name" value="Pyr2C_reductase-like"/>
</dbReference>
<dbReference type="Pfam" id="PF02423">
    <property type="entry name" value="OCD_Mu_crystall"/>
    <property type="match status" value="1"/>
</dbReference>
<dbReference type="AlphaFoldDB" id="A0A923MD54"/>
<dbReference type="InterPro" id="IPR003462">
    <property type="entry name" value="ODC_Mu_crystall"/>
</dbReference>
<name>A0A923MD54_9BURK</name>
<evidence type="ECO:0000313" key="1">
    <source>
        <dbReference type="EMBL" id="MBC5767248.1"/>
    </source>
</evidence>
<dbReference type="PANTHER" id="PTHR13812:SF19">
    <property type="entry name" value="KETIMINE REDUCTASE MU-CRYSTALLIN"/>
    <property type="match status" value="1"/>
</dbReference>
<reference evidence="1" key="1">
    <citation type="submission" date="2020-08" db="EMBL/GenBank/DDBJ databases">
        <title>Ramlibacter sp. GTP1 16S ribosomal RNA gene genome sequencing and assembly.</title>
        <authorList>
            <person name="Kang M."/>
        </authorList>
    </citation>
    <scope>NUCLEOTIDE SEQUENCE</scope>
    <source>
        <strain evidence="1">GTP1</strain>
    </source>
</reference>
<dbReference type="Gene3D" id="3.40.50.720">
    <property type="entry name" value="NAD(P)-binding Rossmann-like Domain"/>
    <property type="match status" value="1"/>
</dbReference>
<evidence type="ECO:0000313" key="2">
    <source>
        <dbReference type="Proteomes" id="UP000596827"/>
    </source>
</evidence>
<dbReference type="InterPro" id="IPR023401">
    <property type="entry name" value="ODC_N"/>
</dbReference>
<dbReference type="EMBL" id="JACORU010000010">
    <property type="protein sequence ID" value="MBC5767248.1"/>
    <property type="molecule type" value="Genomic_DNA"/>
</dbReference>
<proteinExistence type="predicted"/>